<name>A0ACC2NJF3_9HYME</name>
<comment type="caution">
    <text evidence="1">The sequence shown here is derived from an EMBL/GenBank/DDBJ whole genome shotgun (WGS) entry which is preliminary data.</text>
</comment>
<evidence type="ECO:0000313" key="2">
    <source>
        <dbReference type="Proteomes" id="UP001239111"/>
    </source>
</evidence>
<keyword evidence="2" id="KW-1185">Reference proteome</keyword>
<organism evidence="1 2">
    <name type="scientific">Eretmocerus hayati</name>
    <dbReference type="NCBI Taxonomy" id="131215"/>
    <lineage>
        <taxon>Eukaryota</taxon>
        <taxon>Metazoa</taxon>
        <taxon>Ecdysozoa</taxon>
        <taxon>Arthropoda</taxon>
        <taxon>Hexapoda</taxon>
        <taxon>Insecta</taxon>
        <taxon>Pterygota</taxon>
        <taxon>Neoptera</taxon>
        <taxon>Endopterygota</taxon>
        <taxon>Hymenoptera</taxon>
        <taxon>Apocrita</taxon>
        <taxon>Proctotrupomorpha</taxon>
        <taxon>Chalcidoidea</taxon>
        <taxon>Aphelinidae</taxon>
        <taxon>Aphelininae</taxon>
        <taxon>Eretmocerus</taxon>
    </lineage>
</organism>
<evidence type="ECO:0000313" key="1">
    <source>
        <dbReference type="EMBL" id="KAJ8671264.1"/>
    </source>
</evidence>
<sequence>MTLPLTHDAHRERVCCWCLKRIDKNRKLCKIFPKSKIEALVNKLVDYRASDPKLPCVICDVCKTQLYRRKGNPEIQVSKPDYSKFVPIKMSLRSSEVCVCRLCGIGRYQGMYNFAYEDPHGVELRKDGIHANKSEMRISFIEKECAKCLSIIGRGLSHECTESTRIRNLKDLLSSSSGRSRGIVVSSKLRELADKRDETTSKSAVSLSTFGRPMRVCIDPKPFTQSSGLIPADVMVNIKNNHNLSKKTTLGIVSNIRSVTGKRNVVGTGVKSKLNLAIHSLDGFFSVEKFTFTQEKDGSSSEIELKAVHCHDLKGLIEFVKRERGVLNVLLEIGVDGGRGSLKICFSIQDSCDSDKNSLGTSSAKKFKRNSTSKRFLDSGVKKLFIIGLVES</sequence>
<gene>
    <name evidence="1" type="ORF">QAD02_002523</name>
</gene>
<protein>
    <submittedName>
        <fullName evidence="1">Uncharacterized protein</fullName>
    </submittedName>
</protein>
<accession>A0ACC2NJF3</accession>
<reference evidence="1" key="1">
    <citation type="submission" date="2023-04" db="EMBL/GenBank/DDBJ databases">
        <title>A chromosome-level genome assembly of the parasitoid wasp Eretmocerus hayati.</title>
        <authorList>
            <person name="Zhong Y."/>
            <person name="Liu S."/>
            <person name="Liu Y."/>
        </authorList>
    </citation>
    <scope>NUCLEOTIDE SEQUENCE</scope>
    <source>
        <strain evidence="1">ZJU_SS_LIU_2023</strain>
    </source>
</reference>
<dbReference type="Proteomes" id="UP001239111">
    <property type="component" value="Chromosome 3"/>
</dbReference>
<proteinExistence type="predicted"/>
<dbReference type="EMBL" id="CM056743">
    <property type="protein sequence ID" value="KAJ8671264.1"/>
    <property type="molecule type" value="Genomic_DNA"/>
</dbReference>